<dbReference type="GO" id="GO:0008714">
    <property type="term" value="F:AMP nucleosidase activity"/>
    <property type="evidence" value="ECO:0007669"/>
    <property type="project" value="UniProtKB-EC"/>
</dbReference>
<dbReference type="PANTHER" id="PTHR31223:SF70">
    <property type="entry name" value="LOG FAMILY PROTEIN YJL055W"/>
    <property type="match status" value="1"/>
</dbReference>
<organism evidence="4 5">
    <name type="scientific">Roseitalea porphyridii</name>
    <dbReference type="NCBI Taxonomy" id="1852022"/>
    <lineage>
        <taxon>Bacteria</taxon>
        <taxon>Pseudomonadati</taxon>
        <taxon>Pseudomonadota</taxon>
        <taxon>Alphaproteobacteria</taxon>
        <taxon>Hyphomicrobiales</taxon>
        <taxon>Ahrensiaceae</taxon>
        <taxon>Roseitalea</taxon>
    </lineage>
</organism>
<evidence type="ECO:0000256" key="3">
    <source>
        <dbReference type="RuleBase" id="RU363015"/>
    </source>
</evidence>
<evidence type="ECO:0000256" key="2">
    <source>
        <dbReference type="ARBA" id="ARBA00006763"/>
    </source>
</evidence>
<reference evidence="4 5" key="1">
    <citation type="journal article" date="2017" name="Int. J. Syst. Evol. Microbiol.">
        <title>Roseitalea porphyridii gen. nov., sp. nov., isolated from a red alga, and reclassification of Hoeflea suaedae Chung et al. 2013 as Pseudohoeflea suaedae gen. nov., comb. nov.</title>
        <authorList>
            <person name="Hyeon J.W."/>
            <person name="Jeong S.E."/>
            <person name="Baek K."/>
            <person name="Jeon C.O."/>
        </authorList>
    </citation>
    <scope>NUCLEOTIDE SEQUENCE [LARGE SCALE GENOMIC DNA]</scope>
    <source>
        <strain evidence="4 5">MA7-20</strain>
    </source>
</reference>
<accession>A0A4P6UYY7</accession>
<dbReference type="GeneID" id="90766919"/>
<dbReference type="Pfam" id="PF03641">
    <property type="entry name" value="Lysine_decarbox"/>
    <property type="match status" value="1"/>
</dbReference>
<dbReference type="Gene3D" id="3.40.50.450">
    <property type="match status" value="1"/>
</dbReference>
<dbReference type="RefSeq" id="WP_131615963.1">
    <property type="nucleotide sequence ID" value="NZ_CP036532.1"/>
</dbReference>
<dbReference type="Proteomes" id="UP000293719">
    <property type="component" value="Chromosome"/>
</dbReference>
<gene>
    <name evidence="4" type="ORF">E0E05_06380</name>
</gene>
<name>A0A4P6UYY7_9HYPH</name>
<evidence type="ECO:0000256" key="1">
    <source>
        <dbReference type="ARBA" id="ARBA00000274"/>
    </source>
</evidence>
<evidence type="ECO:0000313" key="4">
    <source>
        <dbReference type="EMBL" id="QBK30261.1"/>
    </source>
</evidence>
<dbReference type="PANTHER" id="PTHR31223">
    <property type="entry name" value="LOG FAMILY PROTEIN YJL055W"/>
    <property type="match status" value="1"/>
</dbReference>
<dbReference type="KEGG" id="rpod:E0E05_06380"/>
<dbReference type="GO" id="GO:0005829">
    <property type="term" value="C:cytosol"/>
    <property type="evidence" value="ECO:0007669"/>
    <property type="project" value="TreeGrafter"/>
</dbReference>
<keyword evidence="3" id="KW-0203">Cytokinin biosynthesis</keyword>
<protein>
    <recommendedName>
        <fullName evidence="3">Cytokinin riboside 5'-monophosphate phosphoribohydrolase</fullName>
        <ecNumber evidence="3">3.2.2.n1</ecNumber>
    </recommendedName>
</protein>
<dbReference type="SUPFAM" id="SSF102405">
    <property type="entry name" value="MCP/YpsA-like"/>
    <property type="match status" value="1"/>
</dbReference>
<comment type="similarity">
    <text evidence="2 3">Belongs to the LOG family.</text>
</comment>
<dbReference type="GO" id="GO:0009691">
    <property type="term" value="P:cytokinin biosynthetic process"/>
    <property type="evidence" value="ECO:0007669"/>
    <property type="project" value="UniProtKB-UniRule"/>
</dbReference>
<dbReference type="OrthoDB" id="9801098at2"/>
<proteinExistence type="inferred from homology"/>
<comment type="catalytic activity">
    <reaction evidence="1">
        <text>AMP + H2O = D-ribose 5-phosphate + adenine</text>
        <dbReference type="Rhea" id="RHEA:20129"/>
        <dbReference type="ChEBI" id="CHEBI:15377"/>
        <dbReference type="ChEBI" id="CHEBI:16708"/>
        <dbReference type="ChEBI" id="CHEBI:78346"/>
        <dbReference type="ChEBI" id="CHEBI:456215"/>
        <dbReference type="EC" id="3.2.2.4"/>
    </reaction>
</comment>
<dbReference type="AlphaFoldDB" id="A0A4P6UYY7"/>
<dbReference type="NCBIfam" id="TIGR00730">
    <property type="entry name" value="Rossman fold protein, TIGR00730 family"/>
    <property type="match status" value="1"/>
</dbReference>
<dbReference type="EMBL" id="CP036532">
    <property type="protein sequence ID" value="QBK30261.1"/>
    <property type="molecule type" value="Genomic_DNA"/>
</dbReference>
<dbReference type="InterPro" id="IPR005269">
    <property type="entry name" value="LOG"/>
</dbReference>
<evidence type="ECO:0000313" key="5">
    <source>
        <dbReference type="Proteomes" id="UP000293719"/>
    </source>
</evidence>
<keyword evidence="3" id="KW-0378">Hydrolase</keyword>
<dbReference type="InterPro" id="IPR031100">
    <property type="entry name" value="LOG_fam"/>
</dbReference>
<dbReference type="EC" id="3.2.2.n1" evidence="3"/>
<keyword evidence="5" id="KW-1185">Reference proteome</keyword>
<sequence length="199" mass="21377">MTEIRSICVYCGSSSGVDRSFELAAAQLGRTMAENGLRLVYGGGTKGLMGAVSRGVMEGGGKVCGIIPRFLMHKEATEEALGSLDELIITEDMHERKHAMFERADAFVTLPGGIGTLEEVIEIMTWAQLGRHTKPIVLANIDGFWNPLIALLDHMREAGFIHTAHRVQPLVIDRAEDIVPAIVAAANGAAGEAAVIERL</sequence>